<evidence type="ECO:0000313" key="1">
    <source>
        <dbReference type="EMBL" id="GAT46276.1"/>
    </source>
</evidence>
<accession>A0ABQ0L577</accession>
<evidence type="ECO:0000313" key="2">
    <source>
        <dbReference type="Proteomes" id="UP000815677"/>
    </source>
</evidence>
<protein>
    <submittedName>
        <fullName evidence="1">Uncharacterized protein</fullName>
    </submittedName>
</protein>
<sequence>MPIVVFVSALRPAFREGYTALPSTTPCAFHPRLRSPCAANSSAPLAASAITSKTVVERGRNVHFVFVLLTTRVPLAGEMAYNSQLTSRLGRSPSVHTSRLHSCRGVQRRAAFAPGGSRGHCLLRLQLEIVPGQAPAAAPLSTQSRPLSISHN</sequence>
<gene>
    <name evidence="1" type="ORF">MCHLO_03812</name>
</gene>
<proteinExistence type="predicted"/>
<keyword evidence="2" id="KW-1185">Reference proteome</keyword>
<reference evidence="1" key="1">
    <citation type="submission" date="2014-09" db="EMBL/GenBank/DDBJ databases">
        <title>Genome sequence of the luminous mushroom Mycena chlorophos for searching fungal bioluminescence genes.</title>
        <authorList>
            <person name="Tanaka Y."/>
            <person name="Kasuga D."/>
            <person name="Oba Y."/>
            <person name="Hase S."/>
            <person name="Sato K."/>
            <person name="Oba Y."/>
            <person name="Sakakibara Y."/>
        </authorList>
    </citation>
    <scope>NUCLEOTIDE SEQUENCE</scope>
</reference>
<organism evidence="1 2">
    <name type="scientific">Mycena chlorophos</name>
    <name type="common">Agaric fungus</name>
    <name type="synonym">Agaricus chlorophos</name>
    <dbReference type="NCBI Taxonomy" id="658473"/>
    <lineage>
        <taxon>Eukaryota</taxon>
        <taxon>Fungi</taxon>
        <taxon>Dikarya</taxon>
        <taxon>Basidiomycota</taxon>
        <taxon>Agaricomycotina</taxon>
        <taxon>Agaricomycetes</taxon>
        <taxon>Agaricomycetidae</taxon>
        <taxon>Agaricales</taxon>
        <taxon>Marasmiineae</taxon>
        <taxon>Mycenaceae</taxon>
        <taxon>Mycena</taxon>
    </lineage>
</organism>
<name>A0ABQ0L577_MYCCL</name>
<dbReference type="EMBL" id="DF842209">
    <property type="protein sequence ID" value="GAT46276.1"/>
    <property type="molecule type" value="Genomic_DNA"/>
</dbReference>
<dbReference type="Proteomes" id="UP000815677">
    <property type="component" value="Unassembled WGS sequence"/>
</dbReference>